<evidence type="ECO:0000256" key="2">
    <source>
        <dbReference type="ARBA" id="ARBA00023125"/>
    </source>
</evidence>
<dbReference type="Proteomes" id="UP000707477">
    <property type="component" value="Unassembled WGS sequence"/>
</dbReference>
<accession>A0ABX1L2Q5</accession>
<keyword evidence="3" id="KW-0804">Transcription</keyword>
<dbReference type="Gene3D" id="1.10.10.10">
    <property type="entry name" value="Winged helix-like DNA-binding domain superfamily/Winged helix DNA-binding domain"/>
    <property type="match status" value="1"/>
</dbReference>
<dbReference type="PROSITE" id="PS50949">
    <property type="entry name" value="HTH_GNTR"/>
    <property type="match status" value="1"/>
</dbReference>
<dbReference type="PANTHER" id="PTHR44846:SF1">
    <property type="entry name" value="MANNOSYL-D-GLYCERATE TRANSPORT_METABOLISM SYSTEM REPRESSOR MNGR-RELATED"/>
    <property type="match status" value="1"/>
</dbReference>
<dbReference type="SMART" id="SM00345">
    <property type="entry name" value="HTH_GNTR"/>
    <property type="match status" value="1"/>
</dbReference>
<organism evidence="5 6">
    <name type="scientific">Levilactobacillus tujiorum</name>
    <dbReference type="NCBI Taxonomy" id="2912243"/>
    <lineage>
        <taxon>Bacteria</taxon>
        <taxon>Bacillati</taxon>
        <taxon>Bacillota</taxon>
        <taxon>Bacilli</taxon>
        <taxon>Lactobacillales</taxon>
        <taxon>Lactobacillaceae</taxon>
        <taxon>Levilactobacillus</taxon>
    </lineage>
</organism>
<feature type="domain" description="HTH gntR-type" evidence="4">
    <location>
        <begin position="8"/>
        <end position="76"/>
    </location>
</feature>
<keyword evidence="6" id="KW-1185">Reference proteome</keyword>
<dbReference type="InterPro" id="IPR000524">
    <property type="entry name" value="Tscrpt_reg_HTH_GntR"/>
</dbReference>
<evidence type="ECO:0000256" key="3">
    <source>
        <dbReference type="ARBA" id="ARBA00023163"/>
    </source>
</evidence>
<name>A0ABX1L2Q5_9LACO</name>
<proteinExistence type="predicted"/>
<dbReference type="PANTHER" id="PTHR44846">
    <property type="entry name" value="MANNOSYL-D-GLYCERATE TRANSPORT/METABOLISM SYSTEM REPRESSOR MNGR-RELATED"/>
    <property type="match status" value="1"/>
</dbReference>
<evidence type="ECO:0000256" key="1">
    <source>
        <dbReference type="ARBA" id="ARBA00023015"/>
    </source>
</evidence>
<keyword evidence="1" id="KW-0805">Transcription regulation</keyword>
<comment type="caution">
    <text evidence="5">The sequence shown here is derived from an EMBL/GenBank/DDBJ whole genome shotgun (WGS) entry which is preliminary data.</text>
</comment>
<dbReference type="RefSeq" id="WP_168849071.1">
    <property type="nucleotide sequence ID" value="NZ_JAAVSD010000008.1"/>
</dbReference>
<dbReference type="CDD" id="cd07377">
    <property type="entry name" value="WHTH_GntR"/>
    <property type="match status" value="1"/>
</dbReference>
<reference evidence="5 6" key="1">
    <citation type="submission" date="2020-03" db="EMBL/GenBank/DDBJ databases">
        <authorList>
            <person name="Zhang Z."/>
            <person name="Guo Z."/>
            <person name="Hou Q."/>
            <person name="Shen X."/>
        </authorList>
    </citation>
    <scope>NUCLEOTIDE SEQUENCE [LARGE SCALE GENOMIC DNA]</scope>
    <source>
        <strain evidence="5 6">HBUAS51329</strain>
    </source>
</reference>
<dbReference type="SUPFAM" id="SSF46785">
    <property type="entry name" value="Winged helix' DNA-binding domain"/>
    <property type="match status" value="1"/>
</dbReference>
<protein>
    <submittedName>
        <fullName evidence="5">GntR family transcriptional regulator</fullName>
    </submittedName>
</protein>
<dbReference type="Pfam" id="PF00392">
    <property type="entry name" value="GntR"/>
    <property type="match status" value="1"/>
</dbReference>
<dbReference type="PRINTS" id="PR00035">
    <property type="entry name" value="HTHGNTR"/>
</dbReference>
<sequence length="241" mass="27587">MANKQEPLPKYVLIYNQLLTAIDTGKFKAGTKLPPEETLAKYFNVSRMTLRQALSLLREDGKVMSHKGSGTIVSEKRSSPILGIEHSENPIQAICQKKITTTNFSMGLSYSNPYTRELFGRNSPAGVHFDRIYLAEKERVAYSYALMLIDTAEKFKLDLEDKEQMQKFIDHDIYKLTLHRQLTFKIGIGTESVQKQQLSSISNQYLVVFESLFDQQEKLLVFTKHYIPVELVNMTLNLPVT</sequence>
<dbReference type="InterPro" id="IPR036390">
    <property type="entry name" value="WH_DNA-bd_sf"/>
</dbReference>
<dbReference type="EMBL" id="JAAVSD010000008">
    <property type="protein sequence ID" value="NLR29308.1"/>
    <property type="molecule type" value="Genomic_DNA"/>
</dbReference>
<evidence type="ECO:0000313" key="6">
    <source>
        <dbReference type="Proteomes" id="UP000707477"/>
    </source>
</evidence>
<dbReference type="InterPro" id="IPR050679">
    <property type="entry name" value="Bact_HTH_transcr_reg"/>
</dbReference>
<gene>
    <name evidence="5" type="ORF">HEQ44_03835</name>
</gene>
<evidence type="ECO:0000259" key="4">
    <source>
        <dbReference type="PROSITE" id="PS50949"/>
    </source>
</evidence>
<dbReference type="InterPro" id="IPR036388">
    <property type="entry name" value="WH-like_DNA-bd_sf"/>
</dbReference>
<evidence type="ECO:0000313" key="5">
    <source>
        <dbReference type="EMBL" id="NLR29308.1"/>
    </source>
</evidence>
<keyword evidence="2" id="KW-0238">DNA-binding</keyword>